<gene>
    <name evidence="2" type="ORF">GGX14DRAFT_561920</name>
</gene>
<keyword evidence="1" id="KW-0732">Signal</keyword>
<protein>
    <recommendedName>
        <fullName evidence="4">Hydrophobin</fullName>
    </recommendedName>
</protein>
<dbReference type="Proteomes" id="UP001219525">
    <property type="component" value="Unassembled WGS sequence"/>
</dbReference>
<accession>A0AAD6VQ71</accession>
<organism evidence="2 3">
    <name type="scientific">Mycena pura</name>
    <dbReference type="NCBI Taxonomy" id="153505"/>
    <lineage>
        <taxon>Eukaryota</taxon>
        <taxon>Fungi</taxon>
        <taxon>Dikarya</taxon>
        <taxon>Basidiomycota</taxon>
        <taxon>Agaricomycotina</taxon>
        <taxon>Agaricomycetes</taxon>
        <taxon>Agaricomycetidae</taxon>
        <taxon>Agaricales</taxon>
        <taxon>Marasmiineae</taxon>
        <taxon>Mycenaceae</taxon>
        <taxon>Mycena</taxon>
    </lineage>
</organism>
<evidence type="ECO:0008006" key="4">
    <source>
        <dbReference type="Google" id="ProtNLM"/>
    </source>
</evidence>
<feature type="signal peptide" evidence="1">
    <location>
        <begin position="1"/>
        <end position="23"/>
    </location>
</feature>
<evidence type="ECO:0000313" key="2">
    <source>
        <dbReference type="EMBL" id="KAJ7216345.1"/>
    </source>
</evidence>
<evidence type="ECO:0000313" key="3">
    <source>
        <dbReference type="Proteomes" id="UP001219525"/>
    </source>
</evidence>
<sequence length="123" mass="12533">MLFSTSIAFALVASLSATSSVHGSPVLSREVNRPQLCSGVNQTGGCYVLNIDACSDTGPFGADAVGSLVLPVDPEFSCLLFTVPGCNTAEETGNIPVATPGSALANNLEDITVASFFCTSKTV</sequence>
<reference evidence="2" key="1">
    <citation type="submission" date="2023-03" db="EMBL/GenBank/DDBJ databases">
        <title>Massive genome expansion in bonnet fungi (Mycena s.s.) driven by repeated elements and novel gene families across ecological guilds.</title>
        <authorList>
            <consortium name="Lawrence Berkeley National Laboratory"/>
            <person name="Harder C.B."/>
            <person name="Miyauchi S."/>
            <person name="Viragh M."/>
            <person name="Kuo A."/>
            <person name="Thoen E."/>
            <person name="Andreopoulos B."/>
            <person name="Lu D."/>
            <person name="Skrede I."/>
            <person name="Drula E."/>
            <person name="Henrissat B."/>
            <person name="Morin E."/>
            <person name="Kohler A."/>
            <person name="Barry K."/>
            <person name="LaButti K."/>
            <person name="Morin E."/>
            <person name="Salamov A."/>
            <person name="Lipzen A."/>
            <person name="Mereny Z."/>
            <person name="Hegedus B."/>
            <person name="Baldrian P."/>
            <person name="Stursova M."/>
            <person name="Weitz H."/>
            <person name="Taylor A."/>
            <person name="Grigoriev I.V."/>
            <person name="Nagy L.G."/>
            <person name="Martin F."/>
            <person name="Kauserud H."/>
        </authorList>
    </citation>
    <scope>NUCLEOTIDE SEQUENCE</scope>
    <source>
        <strain evidence="2">9144</strain>
    </source>
</reference>
<dbReference type="EMBL" id="JARJCW010000015">
    <property type="protein sequence ID" value="KAJ7216345.1"/>
    <property type="molecule type" value="Genomic_DNA"/>
</dbReference>
<name>A0AAD6VQ71_9AGAR</name>
<comment type="caution">
    <text evidence="2">The sequence shown here is derived from an EMBL/GenBank/DDBJ whole genome shotgun (WGS) entry which is preliminary data.</text>
</comment>
<keyword evidence="3" id="KW-1185">Reference proteome</keyword>
<proteinExistence type="predicted"/>
<dbReference type="AlphaFoldDB" id="A0AAD6VQ71"/>
<evidence type="ECO:0000256" key="1">
    <source>
        <dbReference type="SAM" id="SignalP"/>
    </source>
</evidence>
<feature type="chain" id="PRO_5042176208" description="Hydrophobin" evidence="1">
    <location>
        <begin position="24"/>
        <end position="123"/>
    </location>
</feature>